<protein>
    <submittedName>
        <fullName evidence="1">Uncharacterized protein</fullName>
    </submittedName>
</protein>
<gene>
    <name evidence="1" type="ORF">R1flu_002042</name>
</gene>
<organism evidence="1 2">
    <name type="scientific">Riccia fluitans</name>
    <dbReference type="NCBI Taxonomy" id="41844"/>
    <lineage>
        <taxon>Eukaryota</taxon>
        <taxon>Viridiplantae</taxon>
        <taxon>Streptophyta</taxon>
        <taxon>Embryophyta</taxon>
        <taxon>Marchantiophyta</taxon>
        <taxon>Marchantiopsida</taxon>
        <taxon>Marchantiidae</taxon>
        <taxon>Marchantiales</taxon>
        <taxon>Ricciaceae</taxon>
        <taxon>Riccia</taxon>
    </lineage>
</organism>
<name>A0ABD1Y500_9MARC</name>
<keyword evidence="2" id="KW-1185">Reference proteome</keyword>
<sequence length="137" mass="14869">MTGKVLAVSVQCQRVFPSSGIAWVVFRFHTSLGSRTPVALTHLPTLVLEVRSSNVMEEDNSSGKCSFIVGSSSRQKRSKGQKTLAECGIRLELSAKFAKLVDRKGQIYLRALACTFTGYVPLVCCQFTGCSCGTSVR</sequence>
<dbReference type="Proteomes" id="UP001605036">
    <property type="component" value="Unassembled WGS sequence"/>
</dbReference>
<dbReference type="AlphaFoldDB" id="A0ABD1Y500"/>
<dbReference type="EMBL" id="JBHFFA010000006">
    <property type="protein sequence ID" value="KAL2621837.1"/>
    <property type="molecule type" value="Genomic_DNA"/>
</dbReference>
<accession>A0ABD1Y500</accession>
<proteinExistence type="predicted"/>
<evidence type="ECO:0000313" key="1">
    <source>
        <dbReference type="EMBL" id="KAL2621837.1"/>
    </source>
</evidence>
<reference evidence="1 2" key="1">
    <citation type="submission" date="2024-09" db="EMBL/GenBank/DDBJ databases">
        <title>Chromosome-scale assembly of Riccia fluitans.</title>
        <authorList>
            <person name="Paukszto L."/>
            <person name="Sawicki J."/>
            <person name="Karawczyk K."/>
            <person name="Piernik-Szablinska J."/>
            <person name="Szczecinska M."/>
            <person name="Mazdziarz M."/>
        </authorList>
    </citation>
    <scope>NUCLEOTIDE SEQUENCE [LARGE SCALE GENOMIC DNA]</scope>
    <source>
        <strain evidence="1">Rf_01</strain>
        <tissue evidence="1">Aerial parts of the thallus</tissue>
    </source>
</reference>
<evidence type="ECO:0000313" key="2">
    <source>
        <dbReference type="Proteomes" id="UP001605036"/>
    </source>
</evidence>
<comment type="caution">
    <text evidence="1">The sequence shown here is derived from an EMBL/GenBank/DDBJ whole genome shotgun (WGS) entry which is preliminary data.</text>
</comment>